<comment type="caution">
    <text evidence="5">The sequence shown here is derived from an EMBL/GenBank/DDBJ whole genome shotgun (WGS) entry which is preliminary data.</text>
</comment>
<dbReference type="InterPro" id="IPR030678">
    <property type="entry name" value="Peptide/Ni-bd"/>
</dbReference>
<evidence type="ECO:0000313" key="6">
    <source>
        <dbReference type="Proteomes" id="UP001500449"/>
    </source>
</evidence>
<keyword evidence="6" id="KW-1185">Reference proteome</keyword>
<name>A0ABN2NK10_9PSEU</name>
<evidence type="ECO:0000259" key="4">
    <source>
        <dbReference type="Pfam" id="PF00496"/>
    </source>
</evidence>
<protein>
    <recommendedName>
        <fullName evidence="4">Solute-binding protein family 5 domain-containing protein</fullName>
    </recommendedName>
</protein>
<dbReference type="InterPro" id="IPR039424">
    <property type="entry name" value="SBP_5"/>
</dbReference>
<dbReference type="PIRSF" id="PIRSF002741">
    <property type="entry name" value="MppA"/>
    <property type="match status" value="1"/>
</dbReference>
<dbReference type="InterPro" id="IPR006311">
    <property type="entry name" value="TAT_signal"/>
</dbReference>
<evidence type="ECO:0000256" key="3">
    <source>
        <dbReference type="ARBA" id="ARBA00022729"/>
    </source>
</evidence>
<gene>
    <name evidence="5" type="ORF">GCM10009836_61960</name>
</gene>
<dbReference type="PANTHER" id="PTHR30290">
    <property type="entry name" value="PERIPLASMIC BINDING COMPONENT OF ABC TRANSPORTER"/>
    <property type="match status" value="1"/>
</dbReference>
<dbReference type="CDD" id="cd00995">
    <property type="entry name" value="PBP2_NikA_DppA_OppA_like"/>
    <property type="match status" value="1"/>
</dbReference>
<evidence type="ECO:0000256" key="2">
    <source>
        <dbReference type="ARBA" id="ARBA00022448"/>
    </source>
</evidence>
<dbReference type="Gene3D" id="3.10.105.10">
    <property type="entry name" value="Dipeptide-binding Protein, Domain 3"/>
    <property type="match status" value="1"/>
</dbReference>
<evidence type="ECO:0000313" key="5">
    <source>
        <dbReference type="EMBL" id="GAA1872639.1"/>
    </source>
</evidence>
<dbReference type="RefSeq" id="WP_344425179.1">
    <property type="nucleotide sequence ID" value="NZ_BAAAQK010000025.1"/>
</dbReference>
<keyword evidence="2" id="KW-0813">Transport</keyword>
<dbReference type="Gene3D" id="3.40.190.10">
    <property type="entry name" value="Periplasmic binding protein-like II"/>
    <property type="match status" value="1"/>
</dbReference>
<accession>A0ABN2NK10</accession>
<evidence type="ECO:0000256" key="1">
    <source>
        <dbReference type="ARBA" id="ARBA00005695"/>
    </source>
</evidence>
<organism evidence="5 6">
    <name type="scientific">Pseudonocardia ailaonensis</name>
    <dbReference type="NCBI Taxonomy" id="367279"/>
    <lineage>
        <taxon>Bacteria</taxon>
        <taxon>Bacillati</taxon>
        <taxon>Actinomycetota</taxon>
        <taxon>Actinomycetes</taxon>
        <taxon>Pseudonocardiales</taxon>
        <taxon>Pseudonocardiaceae</taxon>
        <taxon>Pseudonocardia</taxon>
    </lineage>
</organism>
<dbReference type="SUPFAM" id="SSF53850">
    <property type="entry name" value="Periplasmic binding protein-like II"/>
    <property type="match status" value="1"/>
</dbReference>
<comment type="similarity">
    <text evidence="1">Belongs to the bacterial solute-binding protein 5 family.</text>
</comment>
<sequence length="542" mass="57917">MIRPAARPLTATSLDRRTFVRGLGLGGLVAGLAVTGLAGCASAVGEQRAAAAGGAPVRGGTLSVAGRSDLVPGNFFTNSNEGVTTIIGLVYDSLIRYPNDRVEPQPRLATAWRLAPDGLSLTLDLRDDVTFHGTGGAVGRPFTSKDVEFSLRTYADPRWAGQIRSTAAAITGYDTSDPHRIVLTFAHPLSNIFDLLDTVPIVDSGSLDALGRGEAFVGTGPFRFESWTPNSRLTFVRNEHYREPDRPYLDRVQFTIVTDSQAAVAGLRSGQYDLVSGLPYRDSQTLGSTAGFHAISLQGAELQSYVGTNVTAPGLSDRRVRQAIAYAIDRQRIVDEVLRGSGYPVNLPWPKYSPAWDERKNATFGRDLAKAKALVAEVGAVPVIPFNFQADDAAHAAIAQIVQAELAEAGITVTLAPLEAAQFVKQLIGAQFPGIWTTYHSWAQYTPANLTVSAYPFNAQKNASNYVSPAYQQAASAAWQLPGADAPGARAAYDALNDQLLDGLFLIEIGVGVRQLAAADRAQGIGWTKRGEIDLTSAYRAV</sequence>
<feature type="domain" description="Solute-binding protein family 5" evidence="4">
    <location>
        <begin position="103"/>
        <end position="446"/>
    </location>
</feature>
<dbReference type="EMBL" id="BAAAQK010000025">
    <property type="protein sequence ID" value="GAA1872639.1"/>
    <property type="molecule type" value="Genomic_DNA"/>
</dbReference>
<dbReference type="InterPro" id="IPR000914">
    <property type="entry name" value="SBP_5_dom"/>
</dbReference>
<proteinExistence type="inferred from homology"/>
<dbReference type="PANTHER" id="PTHR30290:SF9">
    <property type="entry name" value="OLIGOPEPTIDE-BINDING PROTEIN APPA"/>
    <property type="match status" value="1"/>
</dbReference>
<keyword evidence="3" id="KW-0732">Signal</keyword>
<dbReference type="Pfam" id="PF00496">
    <property type="entry name" value="SBP_bac_5"/>
    <property type="match status" value="1"/>
</dbReference>
<dbReference type="Proteomes" id="UP001500449">
    <property type="component" value="Unassembled WGS sequence"/>
</dbReference>
<dbReference type="PROSITE" id="PS51318">
    <property type="entry name" value="TAT"/>
    <property type="match status" value="1"/>
</dbReference>
<reference evidence="5 6" key="1">
    <citation type="journal article" date="2019" name="Int. J. Syst. Evol. Microbiol.">
        <title>The Global Catalogue of Microorganisms (GCM) 10K type strain sequencing project: providing services to taxonomists for standard genome sequencing and annotation.</title>
        <authorList>
            <consortium name="The Broad Institute Genomics Platform"/>
            <consortium name="The Broad Institute Genome Sequencing Center for Infectious Disease"/>
            <person name="Wu L."/>
            <person name="Ma J."/>
        </authorList>
    </citation>
    <scope>NUCLEOTIDE SEQUENCE [LARGE SCALE GENOMIC DNA]</scope>
    <source>
        <strain evidence="5 6">JCM 16009</strain>
    </source>
</reference>